<keyword evidence="3" id="KW-1133">Transmembrane helix</keyword>
<evidence type="ECO:0000256" key="2">
    <source>
        <dbReference type="ARBA" id="ARBA00035112"/>
    </source>
</evidence>
<dbReference type="EMBL" id="LATX01001519">
    <property type="protein sequence ID" value="KTB41044.1"/>
    <property type="molecule type" value="Genomic_DNA"/>
</dbReference>
<protein>
    <recommendedName>
        <fullName evidence="6">Tat pathway signal sequence</fullName>
    </recommendedName>
</protein>
<dbReference type="InterPro" id="IPR021765">
    <property type="entry name" value="UstYa-like"/>
</dbReference>
<keyword evidence="3" id="KW-0812">Transmembrane</keyword>
<comment type="pathway">
    <text evidence="1">Mycotoxin biosynthesis.</text>
</comment>
<evidence type="ECO:0000313" key="4">
    <source>
        <dbReference type="EMBL" id="KTB41044.1"/>
    </source>
</evidence>
<proteinExistence type="inferred from homology"/>
<dbReference type="Pfam" id="PF11807">
    <property type="entry name" value="UstYa"/>
    <property type="match status" value="1"/>
</dbReference>
<evidence type="ECO:0000256" key="1">
    <source>
        <dbReference type="ARBA" id="ARBA00004685"/>
    </source>
</evidence>
<keyword evidence="3" id="KW-0472">Membrane</keyword>
<feature type="transmembrane region" description="Helical" evidence="3">
    <location>
        <begin position="39"/>
        <end position="62"/>
    </location>
</feature>
<dbReference type="AlphaFoldDB" id="A0A0W0FXH3"/>
<organism evidence="4 5">
    <name type="scientific">Moniliophthora roreri</name>
    <name type="common">Frosty pod rot fungus</name>
    <name type="synonym">Monilia roreri</name>
    <dbReference type="NCBI Taxonomy" id="221103"/>
    <lineage>
        <taxon>Eukaryota</taxon>
        <taxon>Fungi</taxon>
        <taxon>Dikarya</taxon>
        <taxon>Basidiomycota</taxon>
        <taxon>Agaricomycotina</taxon>
        <taxon>Agaricomycetes</taxon>
        <taxon>Agaricomycetidae</taxon>
        <taxon>Agaricales</taxon>
        <taxon>Marasmiineae</taxon>
        <taxon>Marasmiaceae</taxon>
        <taxon>Moniliophthora</taxon>
    </lineage>
</organism>
<accession>A0A0W0FXH3</accession>
<dbReference type="GO" id="GO:0043386">
    <property type="term" value="P:mycotoxin biosynthetic process"/>
    <property type="evidence" value="ECO:0007669"/>
    <property type="project" value="InterPro"/>
</dbReference>
<name>A0A0W0FXH3_MONRR</name>
<gene>
    <name evidence="4" type="ORF">WG66_6387</name>
</gene>
<dbReference type="eggNOG" id="ENOG502SJ2Y">
    <property type="taxonomic scope" value="Eukaryota"/>
</dbReference>
<dbReference type="Proteomes" id="UP000054988">
    <property type="component" value="Unassembled WGS sequence"/>
</dbReference>
<evidence type="ECO:0008006" key="6">
    <source>
        <dbReference type="Google" id="ProtNLM"/>
    </source>
</evidence>
<comment type="caution">
    <text evidence="4">The sequence shown here is derived from an EMBL/GenBank/DDBJ whole genome shotgun (WGS) entry which is preliminary data.</text>
</comment>
<dbReference type="PANTHER" id="PTHR33365:SF4">
    <property type="entry name" value="CYCLOCHLOROTINE BIOSYNTHESIS PROTEIN O"/>
    <property type="match status" value="1"/>
</dbReference>
<evidence type="ECO:0000256" key="3">
    <source>
        <dbReference type="SAM" id="Phobius"/>
    </source>
</evidence>
<evidence type="ECO:0000313" key="5">
    <source>
        <dbReference type="Proteomes" id="UP000054988"/>
    </source>
</evidence>
<comment type="similarity">
    <text evidence="2">Belongs to the ustYa family.</text>
</comment>
<reference evidence="4 5" key="1">
    <citation type="submission" date="2015-12" db="EMBL/GenBank/DDBJ databases">
        <title>Draft genome sequence of Moniliophthora roreri, the causal agent of frosty pod rot of cacao.</title>
        <authorList>
            <person name="Aime M.C."/>
            <person name="Diaz-Valderrama J.R."/>
            <person name="Kijpornyongpan T."/>
            <person name="Phillips-Mora W."/>
        </authorList>
    </citation>
    <scope>NUCLEOTIDE SEQUENCE [LARGE SCALE GENOMIC DNA]</scope>
    <source>
        <strain evidence="4 5">MCA 2952</strain>
    </source>
</reference>
<dbReference type="PANTHER" id="PTHR33365">
    <property type="entry name" value="YALI0B05434P"/>
    <property type="match status" value="1"/>
</dbReference>
<sequence length="251" mass="29231">MGRQGVESTQYAPLLQEESALHDDVHVESSSSSRCRHRFGIIVGQFLMNLVVLLALVIVVWARLERTQPLLYSPANHLLEEKLVTFRRGPEEQIYREKPSPEVDKAWEDLYAFQLTKISKREADQLVNKTTRLTYDPDHYLVELDVFHQLHCLNMIRKTLHSDYYKSMKTDEVEDPATTDHVVHCIDHIRRSIMCASDVSPNVFQWDTGENTILGNLAVLHSCRDFNRIKEWARERELQPGELDQYTQPDD</sequence>